<evidence type="ECO:0000313" key="1">
    <source>
        <dbReference type="EMBL" id="KAI3743240.1"/>
    </source>
</evidence>
<gene>
    <name evidence="1" type="ORF">L1987_60946</name>
</gene>
<comment type="caution">
    <text evidence="1">The sequence shown here is derived from an EMBL/GenBank/DDBJ whole genome shotgun (WGS) entry which is preliminary data.</text>
</comment>
<sequence length="89" mass="9967">MGSASKVFDKMLERDLVSWTCVINGFVDNTRPLEGLRLFKKMEMEPNDVTMISVLRACAETIALSAGMNYDPKLPVVLLEIDDEEKASQ</sequence>
<name>A0ACB9D9T8_9ASTR</name>
<protein>
    <submittedName>
        <fullName evidence="1">Uncharacterized protein</fullName>
    </submittedName>
</protein>
<accession>A0ACB9D9T8</accession>
<organism evidence="1 2">
    <name type="scientific">Smallanthus sonchifolius</name>
    <dbReference type="NCBI Taxonomy" id="185202"/>
    <lineage>
        <taxon>Eukaryota</taxon>
        <taxon>Viridiplantae</taxon>
        <taxon>Streptophyta</taxon>
        <taxon>Embryophyta</taxon>
        <taxon>Tracheophyta</taxon>
        <taxon>Spermatophyta</taxon>
        <taxon>Magnoliopsida</taxon>
        <taxon>eudicotyledons</taxon>
        <taxon>Gunneridae</taxon>
        <taxon>Pentapetalae</taxon>
        <taxon>asterids</taxon>
        <taxon>campanulids</taxon>
        <taxon>Asterales</taxon>
        <taxon>Asteraceae</taxon>
        <taxon>Asteroideae</taxon>
        <taxon>Heliantheae alliance</taxon>
        <taxon>Millerieae</taxon>
        <taxon>Smallanthus</taxon>
    </lineage>
</organism>
<reference evidence="1 2" key="2">
    <citation type="journal article" date="2022" name="Mol. Ecol. Resour.">
        <title>The genomes of chicory, endive, great burdock and yacon provide insights into Asteraceae paleo-polyploidization history and plant inulin production.</title>
        <authorList>
            <person name="Fan W."/>
            <person name="Wang S."/>
            <person name="Wang H."/>
            <person name="Wang A."/>
            <person name="Jiang F."/>
            <person name="Liu H."/>
            <person name="Zhao H."/>
            <person name="Xu D."/>
            <person name="Zhang Y."/>
        </authorList>
    </citation>
    <scope>NUCLEOTIDE SEQUENCE [LARGE SCALE GENOMIC DNA]</scope>
    <source>
        <strain evidence="2">cv. Yunnan</strain>
        <tissue evidence="1">Leaves</tissue>
    </source>
</reference>
<keyword evidence="2" id="KW-1185">Reference proteome</keyword>
<dbReference type="Proteomes" id="UP001056120">
    <property type="component" value="Linkage Group LG20"/>
</dbReference>
<proteinExistence type="predicted"/>
<evidence type="ECO:0000313" key="2">
    <source>
        <dbReference type="Proteomes" id="UP001056120"/>
    </source>
</evidence>
<dbReference type="EMBL" id="CM042037">
    <property type="protein sequence ID" value="KAI3743240.1"/>
    <property type="molecule type" value="Genomic_DNA"/>
</dbReference>
<reference evidence="2" key="1">
    <citation type="journal article" date="2022" name="Mol. Ecol. Resour.">
        <title>The genomes of chicory, endive, great burdock and yacon provide insights into Asteraceae palaeo-polyploidization history and plant inulin production.</title>
        <authorList>
            <person name="Fan W."/>
            <person name="Wang S."/>
            <person name="Wang H."/>
            <person name="Wang A."/>
            <person name="Jiang F."/>
            <person name="Liu H."/>
            <person name="Zhao H."/>
            <person name="Xu D."/>
            <person name="Zhang Y."/>
        </authorList>
    </citation>
    <scope>NUCLEOTIDE SEQUENCE [LARGE SCALE GENOMIC DNA]</scope>
    <source>
        <strain evidence="2">cv. Yunnan</strain>
    </source>
</reference>